<dbReference type="HOGENOM" id="CLU_141575_1_1_9"/>
<comment type="caution">
    <text evidence="2">The sequence shown here is derived from an EMBL/GenBank/DDBJ whole genome shotgun (WGS) entry which is preliminary data.</text>
</comment>
<reference evidence="2" key="1">
    <citation type="submission" date="2010-07" db="EMBL/GenBank/DDBJ databases">
        <authorList>
            <person name="Muzny D."/>
            <person name="Qin X."/>
            <person name="Deng J."/>
            <person name="Jiang H."/>
            <person name="Liu Y."/>
            <person name="Qu J."/>
            <person name="Song X.-Z."/>
            <person name="Zhang L."/>
            <person name="Thornton R."/>
            <person name="Coyle M."/>
            <person name="Francisco L."/>
            <person name="Jackson L."/>
            <person name="Javaid M."/>
            <person name="Korchina V."/>
            <person name="Kovar C."/>
            <person name="Mata R."/>
            <person name="Mathew T."/>
            <person name="Ngo R."/>
            <person name="Nguyen L."/>
            <person name="Nguyen N."/>
            <person name="Okwuonu G."/>
            <person name="Ongeri F."/>
            <person name="Pham C."/>
            <person name="Simmons D."/>
            <person name="Wilczek-Boney K."/>
            <person name="Hale W."/>
            <person name="Jakkamsetti A."/>
            <person name="Pham P."/>
            <person name="Ruth R."/>
            <person name="San Lucas F."/>
            <person name="Warren J."/>
            <person name="Zhang J."/>
            <person name="Zhao Z."/>
            <person name="Zhou C."/>
            <person name="Zhu D."/>
            <person name="Lee S."/>
            <person name="Bess C."/>
            <person name="Blankenburg K."/>
            <person name="Forbes L."/>
            <person name="Fu Q."/>
            <person name="Gubbala S."/>
            <person name="Hirani K."/>
            <person name="Jayaseelan J.C."/>
            <person name="Lara F."/>
            <person name="Munidasa M."/>
            <person name="Palculict T."/>
            <person name="Patil S."/>
            <person name="Pu L.-L."/>
            <person name="Saada N."/>
            <person name="Tang L."/>
            <person name="Weissenberger G."/>
            <person name="Zhu Y."/>
            <person name="Hemphill L."/>
            <person name="Shang Y."/>
            <person name="Youmans B."/>
            <person name="Ayvaz T."/>
            <person name="Ross M."/>
            <person name="Santibanez J."/>
            <person name="Aqrawi P."/>
            <person name="Gross S."/>
            <person name="Joshi V."/>
            <person name="Fowler G."/>
            <person name="Nazareth L."/>
            <person name="Reid J."/>
            <person name="Worley K."/>
            <person name="Petrosino J."/>
            <person name="Highlander S."/>
            <person name="Gibbs R."/>
        </authorList>
    </citation>
    <scope>NUCLEOTIDE SEQUENCE [LARGE SCALE GENOMIC DNA]</scope>
    <source>
        <strain evidence="2">DSM 20284</strain>
    </source>
</reference>
<evidence type="ECO:0000313" key="2">
    <source>
        <dbReference type="EMBL" id="EFL94931.1"/>
    </source>
</evidence>
<dbReference type="AlphaFoldDB" id="E0NIG8"/>
<keyword evidence="3" id="KW-1185">Reference proteome</keyword>
<dbReference type="InterPro" id="IPR035903">
    <property type="entry name" value="HesB-like_dom_sf"/>
</dbReference>
<dbReference type="SUPFAM" id="SSF89360">
    <property type="entry name" value="HesB-like domain"/>
    <property type="match status" value="1"/>
</dbReference>
<protein>
    <recommendedName>
        <fullName evidence="1">Core domain-containing protein</fullName>
    </recommendedName>
</protein>
<organism evidence="2 3">
    <name type="scientific">Pediococcus acidilactici DSM 20284</name>
    <dbReference type="NCBI Taxonomy" id="862514"/>
    <lineage>
        <taxon>Bacteria</taxon>
        <taxon>Bacillati</taxon>
        <taxon>Bacillota</taxon>
        <taxon>Bacilli</taxon>
        <taxon>Lactobacillales</taxon>
        <taxon>Lactobacillaceae</taxon>
        <taxon>Pediococcus</taxon>
        <taxon>Pediococcus acidilactici group</taxon>
    </lineage>
</organism>
<accession>E0NIG8</accession>
<dbReference type="EMBL" id="AEEG01000009">
    <property type="protein sequence ID" value="EFL94931.1"/>
    <property type="molecule type" value="Genomic_DNA"/>
</dbReference>
<proteinExistence type="predicted"/>
<dbReference type="eggNOG" id="ENOG50341CT">
    <property type="taxonomic scope" value="Bacteria"/>
</dbReference>
<evidence type="ECO:0000313" key="3">
    <source>
        <dbReference type="Proteomes" id="UP000004470"/>
    </source>
</evidence>
<feature type="domain" description="Core" evidence="1">
    <location>
        <begin position="11"/>
        <end position="120"/>
    </location>
</feature>
<dbReference type="Pfam" id="PF01521">
    <property type="entry name" value="Fe-S_biosyn"/>
    <property type="match status" value="1"/>
</dbReference>
<name>E0NIG8_PEDAC</name>
<sequence>MQSILLGGHTMEINITQSAQEYLSTKNIGQRHVFLALDDGSSKFSKLGGSCSIGNKFQLVVADNEDADYAEPVENNAGLQLTTGHDEPTYLGEGLTLDYKMGLLSLRDNSGIIDNAVTVTNFVPQDDGDGKQLKKDMQELGNRIC</sequence>
<dbReference type="Gene3D" id="2.60.300.12">
    <property type="entry name" value="HesB-like domain"/>
    <property type="match status" value="1"/>
</dbReference>
<dbReference type="Proteomes" id="UP000004470">
    <property type="component" value="Unassembled WGS sequence"/>
</dbReference>
<gene>
    <name evidence="2" type="ORF">HMPREF0623_1799</name>
</gene>
<dbReference type="InterPro" id="IPR000361">
    <property type="entry name" value="ATAP_core_dom"/>
</dbReference>
<evidence type="ECO:0000259" key="1">
    <source>
        <dbReference type="Pfam" id="PF01521"/>
    </source>
</evidence>